<sequence>MFLDVIISICLSYARTFYPLLDDTSLMTEEINSNLRIQLESLEILDIIVKNLVTMVGENSKGFSSYIADLLVKCKLQKILLNCLLTSVRNFDEDMTFAEEILAFNNFQLCDNNNKVGEHVEAFQIQMLRLIHSLIILEHAIFPSKQQTTESNSNNTSGEHLNLTILIPQQQIFLSAIMSALRHYNIKHIHEKWLYMICNNIEEIATNYKRLSLDDELCSDYAVTQLEALTILCHYCLLDSTQTVNQNVPVNPNTPVSNPGELINNLVNAFLSPLSSDINFSTKQNSDNYQNARKTILSHMPRIISSVAKLWQTIVNLEIDYNGVYGNSKIVKQQLLEFLSPISVHHSASFIAAISVAWYERRNPFSGVKTVLPEPNAGQSNLVYLILAIRVIPLDNLVQTVTAVIKNPPPTEGLSSDICLDLSEALGSLLSLIREGCSLSPPAQFLLAALLHELMIKCCPLEERKDQKDLQDVTAKLIDGVSQVCGSCLEQTTWLRRNFAVKEQDEDTTPDSSIISGSNSEIFVNSSHSVQAQLVLSEILAANLRYMFRFIRKRQSKQHIDFTNVQHRSLSENPHGTETCPVLVPVLNFSQSLSSYQYTRKAWKKDVFELLLDNNLFQMDYACLKFWRIIVDNLMTHDNTTFRDLMSRVSMNQSGSLSIFSSREQEYEQKAQLLKRLAYVIFCSEVDQYAKYMPDIQEQLTSSLRLSVPGVQAQVFLCFRVILIRMSPLHVTSLWPIIISEMLQVFLQIEQELSTDTEEFSSHIKLMSSLDASWATNSNNGLHALGHPHWLRLQLATAKLLDLALLLPATTLPQFQMYRWAFVGDDLIKKDDPYHQISFLPHVVRIADLMDKKFPDTHIDILPMKRNELLLTMNSITQLKDLHGFFKTLSSCSNRHRTECSRSVSSDSTFTDRQSDKKLDMILEKIDKNLLLLQAVQMYVGVNTQTSPKSKQKSTDQSCNHMIEEKNVTF</sequence>
<dbReference type="PANTHER" id="PTHR14042:SF24">
    <property type="entry name" value="PROTEIN DOPEY-1 HOMOLOG"/>
    <property type="match status" value="1"/>
</dbReference>
<evidence type="ECO:0000259" key="1">
    <source>
        <dbReference type="Pfam" id="PF24598"/>
    </source>
</evidence>
<evidence type="ECO:0000259" key="2">
    <source>
        <dbReference type="Pfam" id="PF24601"/>
    </source>
</evidence>
<dbReference type="Proteomes" id="UP001162164">
    <property type="component" value="Unassembled WGS sequence"/>
</dbReference>
<dbReference type="InterPro" id="IPR040314">
    <property type="entry name" value="DOP1"/>
</dbReference>
<feature type="domain" description="DOP1-like TPR" evidence="2">
    <location>
        <begin position="1"/>
        <end position="197"/>
    </location>
</feature>
<evidence type="ECO:0000313" key="3">
    <source>
        <dbReference type="EMBL" id="KAJ8968478.1"/>
    </source>
</evidence>
<organism evidence="3 4">
    <name type="scientific">Molorchus minor</name>
    <dbReference type="NCBI Taxonomy" id="1323400"/>
    <lineage>
        <taxon>Eukaryota</taxon>
        <taxon>Metazoa</taxon>
        <taxon>Ecdysozoa</taxon>
        <taxon>Arthropoda</taxon>
        <taxon>Hexapoda</taxon>
        <taxon>Insecta</taxon>
        <taxon>Pterygota</taxon>
        <taxon>Neoptera</taxon>
        <taxon>Endopterygota</taxon>
        <taxon>Coleoptera</taxon>
        <taxon>Polyphaga</taxon>
        <taxon>Cucujiformia</taxon>
        <taxon>Chrysomeloidea</taxon>
        <taxon>Cerambycidae</taxon>
        <taxon>Lamiinae</taxon>
        <taxon>Monochamini</taxon>
        <taxon>Molorchus</taxon>
    </lineage>
</organism>
<dbReference type="Pfam" id="PF24601">
    <property type="entry name" value="TPR_DOP1"/>
    <property type="match status" value="1"/>
</dbReference>
<reference evidence="3" key="1">
    <citation type="journal article" date="2023" name="Insect Mol. Biol.">
        <title>Genome sequencing provides insights into the evolution of gene families encoding plant cell wall-degrading enzymes in longhorned beetles.</title>
        <authorList>
            <person name="Shin N.R."/>
            <person name="Okamura Y."/>
            <person name="Kirsch R."/>
            <person name="Pauchet Y."/>
        </authorList>
    </citation>
    <scope>NUCLEOTIDE SEQUENCE</scope>
    <source>
        <strain evidence="3">MMC_N1</strain>
    </source>
</reference>
<accession>A0ABQ9IYZ3</accession>
<dbReference type="InterPro" id="IPR056459">
    <property type="entry name" value="TPR_DOP1"/>
</dbReference>
<evidence type="ECO:0008006" key="5">
    <source>
        <dbReference type="Google" id="ProtNLM"/>
    </source>
</evidence>
<name>A0ABQ9IYZ3_9CUCU</name>
<gene>
    <name evidence="3" type="ORF">NQ317_003636</name>
</gene>
<dbReference type="InterPro" id="IPR056457">
    <property type="entry name" value="DOP1_C"/>
</dbReference>
<dbReference type="Pfam" id="PF24598">
    <property type="entry name" value="DOP1_C"/>
    <property type="match status" value="1"/>
</dbReference>
<proteinExistence type="predicted"/>
<keyword evidence="4" id="KW-1185">Reference proteome</keyword>
<comment type="caution">
    <text evidence="3">The sequence shown here is derived from an EMBL/GenBank/DDBJ whole genome shotgun (WGS) entry which is preliminary data.</text>
</comment>
<dbReference type="EMBL" id="JAPWTJ010001981">
    <property type="protein sequence ID" value="KAJ8968478.1"/>
    <property type="molecule type" value="Genomic_DNA"/>
</dbReference>
<protein>
    <recommendedName>
        <fullName evidence="5">Protein dopey-1</fullName>
    </recommendedName>
</protein>
<dbReference type="PANTHER" id="PTHR14042">
    <property type="entry name" value="DOPEY-RELATED"/>
    <property type="match status" value="1"/>
</dbReference>
<evidence type="ECO:0000313" key="4">
    <source>
        <dbReference type="Proteomes" id="UP001162164"/>
    </source>
</evidence>
<feature type="domain" description="DOP1-like C-terminal" evidence="1">
    <location>
        <begin position="457"/>
        <end position="891"/>
    </location>
</feature>